<accession>A0A4S8MTA5</accession>
<keyword evidence="3" id="KW-1185">Reference proteome</keyword>
<evidence type="ECO:0000313" key="2">
    <source>
        <dbReference type="EMBL" id="THV06265.1"/>
    </source>
</evidence>
<reference evidence="2 3" key="1">
    <citation type="journal article" date="2019" name="Nat. Ecol. Evol.">
        <title>Megaphylogeny resolves global patterns of mushroom evolution.</title>
        <authorList>
            <person name="Varga T."/>
            <person name="Krizsan K."/>
            <person name="Foldi C."/>
            <person name="Dima B."/>
            <person name="Sanchez-Garcia M."/>
            <person name="Sanchez-Ramirez S."/>
            <person name="Szollosi G.J."/>
            <person name="Szarkandi J.G."/>
            <person name="Papp V."/>
            <person name="Albert L."/>
            <person name="Andreopoulos W."/>
            <person name="Angelini C."/>
            <person name="Antonin V."/>
            <person name="Barry K.W."/>
            <person name="Bougher N.L."/>
            <person name="Buchanan P."/>
            <person name="Buyck B."/>
            <person name="Bense V."/>
            <person name="Catcheside P."/>
            <person name="Chovatia M."/>
            <person name="Cooper J."/>
            <person name="Damon W."/>
            <person name="Desjardin D."/>
            <person name="Finy P."/>
            <person name="Geml J."/>
            <person name="Haridas S."/>
            <person name="Hughes K."/>
            <person name="Justo A."/>
            <person name="Karasinski D."/>
            <person name="Kautmanova I."/>
            <person name="Kiss B."/>
            <person name="Kocsube S."/>
            <person name="Kotiranta H."/>
            <person name="LaButti K.M."/>
            <person name="Lechner B.E."/>
            <person name="Liimatainen K."/>
            <person name="Lipzen A."/>
            <person name="Lukacs Z."/>
            <person name="Mihaltcheva S."/>
            <person name="Morgado L.N."/>
            <person name="Niskanen T."/>
            <person name="Noordeloos M.E."/>
            <person name="Ohm R.A."/>
            <person name="Ortiz-Santana B."/>
            <person name="Ovrebo C."/>
            <person name="Racz N."/>
            <person name="Riley R."/>
            <person name="Savchenko A."/>
            <person name="Shiryaev A."/>
            <person name="Soop K."/>
            <person name="Spirin V."/>
            <person name="Szebenyi C."/>
            <person name="Tomsovsky M."/>
            <person name="Tulloss R.E."/>
            <person name="Uehling J."/>
            <person name="Grigoriev I.V."/>
            <person name="Vagvolgyi C."/>
            <person name="Papp T."/>
            <person name="Martin F.M."/>
            <person name="Miettinen O."/>
            <person name="Hibbett D.S."/>
            <person name="Nagy L.G."/>
        </authorList>
    </citation>
    <scope>NUCLEOTIDE SEQUENCE [LARGE SCALE GENOMIC DNA]</scope>
    <source>
        <strain evidence="2 3">CBS 962.96</strain>
    </source>
</reference>
<gene>
    <name evidence="2" type="ORF">K435DRAFT_849350</name>
</gene>
<name>A0A4S8MTA5_DENBC</name>
<organism evidence="2 3">
    <name type="scientific">Dendrothele bispora (strain CBS 962.96)</name>
    <dbReference type="NCBI Taxonomy" id="1314807"/>
    <lineage>
        <taxon>Eukaryota</taxon>
        <taxon>Fungi</taxon>
        <taxon>Dikarya</taxon>
        <taxon>Basidiomycota</taxon>
        <taxon>Agaricomycotina</taxon>
        <taxon>Agaricomycetes</taxon>
        <taxon>Agaricomycetidae</taxon>
        <taxon>Agaricales</taxon>
        <taxon>Agaricales incertae sedis</taxon>
        <taxon>Dendrothele</taxon>
    </lineage>
</organism>
<dbReference type="AlphaFoldDB" id="A0A4S8MTA5"/>
<sequence length="77" mass="7896">MKFTAVFATVLAAVLAVSAAPAPTPASSQFMGEKAKRMAAGLPPLAPIKFRRAVIPDAAPSPAPVRRQGPSAVPNPY</sequence>
<evidence type="ECO:0000313" key="3">
    <source>
        <dbReference type="Proteomes" id="UP000297245"/>
    </source>
</evidence>
<feature type="signal peptide" evidence="1">
    <location>
        <begin position="1"/>
        <end position="19"/>
    </location>
</feature>
<dbReference type="EMBL" id="ML179044">
    <property type="protein sequence ID" value="THV06265.1"/>
    <property type="molecule type" value="Genomic_DNA"/>
</dbReference>
<dbReference type="Proteomes" id="UP000297245">
    <property type="component" value="Unassembled WGS sequence"/>
</dbReference>
<protein>
    <submittedName>
        <fullName evidence="2">Uncharacterized protein</fullName>
    </submittedName>
</protein>
<feature type="chain" id="PRO_5020405920" evidence="1">
    <location>
        <begin position="20"/>
        <end position="77"/>
    </location>
</feature>
<keyword evidence="1" id="KW-0732">Signal</keyword>
<proteinExistence type="predicted"/>
<evidence type="ECO:0000256" key="1">
    <source>
        <dbReference type="SAM" id="SignalP"/>
    </source>
</evidence>